<keyword evidence="16" id="KW-1185">Reference proteome</keyword>
<proteinExistence type="inferred from homology"/>
<evidence type="ECO:0000313" key="15">
    <source>
        <dbReference type="EMBL" id="KAK2101125.1"/>
    </source>
</evidence>
<protein>
    <recommendedName>
        <fullName evidence="4">Protein SEC13 homolog</fullName>
    </recommendedName>
</protein>
<dbReference type="InterPro" id="IPR001680">
    <property type="entry name" value="WD40_rpt"/>
</dbReference>
<dbReference type="PANTHER" id="PTHR11024:SF2">
    <property type="entry name" value="PROTEIN SEC13 HOMOLOG"/>
    <property type="match status" value="1"/>
</dbReference>
<comment type="similarity">
    <text evidence="3">Belongs to the WD repeat SEC13 family.</text>
</comment>
<reference evidence="15 16" key="1">
    <citation type="submission" date="2023-05" db="EMBL/GenBank/DDBJ databases">
        <title>B98-5 Cell Line De Novo Hybrid Assembly: An Optical Mapping Approach.</title>
        <authorList>
            <person name="Kananen K."/>
            <person name="Auerbach J.A."/>
            <person name="Kautto E."/>
            <person name="Blachly J.S."/>
        </authorList>
    </citation>
    <scope>NUCLEOTIDE SEQUENCE [LARGE SCALE GENOMIC DNA]</scope>
    <source>
        <strain evidence="15">B95-8</strain>
        <tissue evidence="15">Cell line</tissue>
    </source>
</reference>
<evidence type="ECO:0000313" key="16">
    <source>
        <dbReference type="Proteomes" id="UP001266305"/>
    </source>
</evidence>
<accession>A0ABQ9UWC7</accession>
<dbReference type="Pfam" id="PF00400">
    <property type="entry name" value="WD40"/>
    <property type="match status" value="1"/>
</dbReference>
<evidence type="ECO:0000256" key="1">
    <source>
        <dbReference type="ARBA" id="ARBA00004567"/>
    </source>
</evidence>
<evidence type="ECO:0000256" key="3">
    <source>
        <dbReference type="ARBA" id="ARBA00010102"/>
    </source>
</evidence>
<sequence length="217" mass="23790">MIHNAKMDYCGTCLAICSSGRSVRIFGVHGGGQILIADLSSHEGPVWQVAWAHSMYGSILASCDQKVIIWREENGTWEMSHDRAGLDPSVNSVCWAPHAYGLILACGSSAGAISLLTYTGEGQREVKKINNAHTMDCNAVSWAPPVVPGSLIDQLSAKKLNYMKKFALGGCDNLIKLWKEEEDGQWKEKQKMEVQNDWVQDVAWAPSVGLPTSTINR</sequence>
<keyword evidence="8" id="KW-0509">mRNA transport</keyword>
<dbReference type="SUPFAM" id="SSF50978">
    <property type="entry name" value="WD40 repeat-like"/>
    <property type="match status" value="1"/>
</dbReference>
<dbReference type="EMBL" id="JASSZA010000010">
    <property type="protein sequence ID" value="KAK2101125.1"/>
    <property type="molecule type" value="Genomic_DNA"/>
</dbReference>
<evidence type="ECO:0000256" key="12">
    <source>
        <dbReference type="ARBA" id="ARBA00023228"/>
    </source>
</evidence>
<evidence type="ECO:0000256" key="6">
    <source>
        <dbReference type="ARBA" id="ARBA00022574"/>
    </source>
</evidence>
<dbReference type="Gene3D" id="2.130.10.10">
    <property type="entry name" value="YVTN repeat-like/Quinoprotein amine dehydrogenase"/>
    <property type="match status" value="1"/>
</dbReference>
<evidence type="ECO:0000256" key="14">
    <source>
        <dbReference type="ARBA" id="ARBA00045501"/>
    </source>
</evidence>
<dbReference type="InterPro" id="IPR036322">
    <property type="entry name" value="WD40_repeat_dom_sf"/>
</dbReference>
<dbReference type="InterPro" id="IPR037363">
    <property type="entry name" value="Sec13/Seh1_fam"/>
</dbReference>
<organism evidence="15 16">
    <name type="scientific">Saguinus oedipus</name>
    <name type="common">Cotton-top tamarin</name>
    <name type="synonym">Oedipomidas oedipus</name>
    <dbReference type="NCBI Taxonomy" id="9490"/>
    <lineage>
        <taxon>Eukaryota</taxon>
        <taxon>Metazoa</taxon>
        <taxon>Chordata</taxon>
        <taxon>Craniata</taxon>
        <taxon>Vertebrata</taxon>
        <taxon>Euteleostomi</taxon>
        <taxon>Mammalia</taxon>
        <taxon>Eutheria</taxon>
        <taxon>Euarchontoglires</taxon>
        <taxon>Primates</taxon>
        <taxon>Haplorrhini</taxon>
        <taxon>Platyrrhini</taxon>
        <taxon>Cebidae</taxon>
        <taxon>Callitrichinae</taxon>
        <taxon>Saguinus</taxon>
    </lineage>
</organism>
<keyword evidence="5" id="KW-0813">Transport</keyword>
<evidence type="ECO:0000256" key="13">
    <source>
        <dbReference type="ARBA" id="ARBA00023242"/>
    </source>
</evidence>
<keyword evidence="9" id="KW-0653">Protein transport</keyword>
<comment type="subcellular location">
    <subcellularLocation>
        <location evidence="2">Lysosome membrane</location>
    </subcellularLocation>
    <subcellularLocation>
        <location evidence="1">Nucleus</location>
        <location evidence="1">Nuclear pore complex</location>
    </subcellularLocation>
</comment>
<comment type="caution">
    <text evidence="15">The sequence shown here is derived from an EMBL/GenBank/DDBJ whole genome shotgun (WGS) entry which is preliminary data.</text>
</comment>
<keyword evidence="10" id="KW-0811">Translocation</keyword>
<evidence type="ECO:0000256" key="8">
    <source>
        <dbReference type="ARBA" id="ARBA00022816"/>
    </source>
</evidence>
<evidence type="ECO:0000256" key="4">
    <source>
        <dbReference type="ARBA" id="ARBA00019195"/>
    </source>
</evidence>
<dbReference type="SMART" id="SM00320">
    <property type="entry name" value="WD40"/>
    <property type="match status" value="3"/>
</dbReference>
<keyword evidence="12" id="KW-0458">Lysosome</keyword>
<keyword evidence="6" id="KW-0853">WD repeat</keyword>
<comment type="function">
    <text evidence="14">As a component of the GATOR2 complex, functions as an activator of the amino acid-sensing branch of the mTORC1 signaling pathway. The GATOR2 complex indirectly activates mTORC1 through the inhibition of the GATOR1 subcomplex. GATOR2 probably acts as an E3 ubiquitin-protein ligase toward GATOR1. In the presence of abundant amino acids, the GATOR2 complex mediates ubiquitination of the NPRL2 core component of the GATOR1 complex, leading to GATOR1 inactivation. In the absence of amino acids, GATOR2 is inhibited, activating the GATOR1 complex. Within the GATOR2 complex, SEC13 and SEH1L are required to stabilize the complex.</text>
</comment>
<name>A0ABQ9UWC7_SAGOE</name>
<evidence type="ECO:0000256" key="9">
    <source>
        <dbReference type="ARBA" id="ARBA00022927"/>
    </source>
</evidence>
<gene>
    <name evidence="15" type="primary">SEC13_4</name>
    <name evidence="15" type="ORF">P7K49_022473</name>
</gene>
<keyword evidence="13" id="KW-0539">Nucleus</keyword>
<dbReference type="PANTHER" id="PTHR11024">
    <property type="entry name" value="NUCLEAR PORE COMPLEX PROTEIN SEC13 / SEH1 FAMILY MEMBER"/>
    <property type="match status" value="1"/>
</dbReference>
<evidence type="ECO:0000256" key="5">
    <source>
        <dbReference type="ARBA" id="ARBA00022448"/>
    </source>
</evidence>
<dbReference type="InterPro" id="IPR015943">
    <property type="entry name" value="WD40/YVTN_repeat-like_dom_sf"/>
</dbReference>
<keyword evidence="11" id="KW-0906">Nuclear pore complex</keyword>
<keyword evidence="7" id="KW-0677">Repeat</keyword>
<evidence type="ECO:0000256" key="7">
    <source>
        <dbReference type="ARBA" id="ARBA00022737"/>
    </source>
</evidence>
<dbReference type="Proteomes" id="UP001266305">
    <property type="component" value="Unassembled WGS sequence"/>
</dbReference>
<evidence type="ECO:0000256" key="2">
    <source>
        <dbReference type="ARBA" id="ARBA00004656"/>
    </source>
</evidence>
<evidence type="ECO:0000256" key="11">
    <source>
        <dbReference type="ARBA" id="ARBA00023132"/>
    </source>
</evidence>
<evidence type="ECO:0000256" key="10">
    <source>
        <dbReference type="ARBA" id="ARBA00023010"/>
    </source>
</evidence>